<dbReference type="AlphaFoldDB" id="A0A1M5BJ73"/>
<accession>A0A1M5BJ73</accession>
<keyword evidence="2" id="KW-0812">Transmembrane</keyword>
<dbReference type="EMBL" id="FQVH01000022">
    <property type="protein sequence ID" value="SHF42673.1"/>
    <property type="molecule type" value="Genomic_DNA"/>
</dbReference>
<dbReference type="Pfam" id="PF00415">
    <property type="entry name" value="RCC1"/>
    <property type="match status" value="3"/>
</dbReference>
<dbReference type="PRINTS" id="PR00633">
    <property type="entry name" value="RCCNDNSATION"/>
</dbReference>
<dbReference type="Gene3D" id="2.130.10.30">
    <property type="entry name" value="Regulator of chromosome condensation 1/beta-lactamase-inhibitor protein II"/>
    <property type="match status" value="1"/>
</dbReference>
<dbReference type="InterPro" id="IPR000408">
    <property type="entry name" value="Reg_chr_condens"/>
</dbReference>
<evidence type="ECO:0000256" key="1">
    <source>
        <dbReference type="ARBA" id="ARBA00022737"/>
    </source>
</evidence>
<evidence type="ECO:0000313" key="4">
    <source>
        <dbReference type="Proteomes" id="UP000184088"/>
    </source>
</evidence>
<evidence type="ECO:0000313" key="3">
    <source>
        <dbReference type="EMBL" id="SHF42673.1"/>
    </source>
</evidence>
<dbReference type="InterPro" id="IPR009091">
    <property type="entry name" value="RCC1/BLIP-II"/>
</dbReference>
<protein>
    <submittedName>
        <fullName evidence="3">Regulator of chromosome condensation (RCC1) repeat-containing protein</fullName>
    </submittedName>
</protein>
<dbReference type="SUPFAM" id="SSF50985">
    <property type="entry name" value="RCC1/BLIP-II"/>
    <property type="match status" value="1"/>
</dbReference>
<proteinExistence type="predicted"/>
<feature type="transmembrane region" description="Helical" evidence="2">
    <location>
        <begin position="22"/>
        <end position="40"/>
    </location>
</feature>
<name>A0A1M5BJ73_9THEO</name>
<dbReference type="PANTHER" id="PTHR22872">
    <property type="entry name" value="BTK-BINDING PROTEIN-RELATED"/>
    <property type="match status" value="1"/>
</dbReference>
<keyword evidence="2" id="KW-0472">Membrane</keyword>
<gene>
    <name evidence="3" type="ORF">SAMN02746089_01889</name>
</gene>
<dbReference type="PROSITE" id="PS00626">
    <property type="entry name" value="RCC1_2"/>
    <property type="match status" value="1"/>
</dbReference>
<organism evidence="3 4">
    <name type="scientific">Caldanaerobius fijiensis DSM 17918</name>
    <dbReference type="NCBI Taxonomy" id="1121256"/>
    <lineage>
        <taxon>Bacteria</taxon>
        <taxon>Bacillati</taxon>
        <taxon>Bacillota</taxon>
        <taxon>Clostridia</taxon>
        <taxon>Thermoanaerobacterales</taxon>
        <taxon>Thermoanaerobacteraceae</taxon>
        <taxon>Caldanaerobius</taxon>
    </lineage>
</organism>
<sequence length="260" mass="27485">MDIHILFFMGGVKKIMDRLKKITAYVLIAVFGIFALIQTIPNIRADTQTGFIVASAGKDGQFGTSDDIVATDLETATNRSANISTANAVPSAKNSQNNISSTRIRIAAGYAHTAALKSDGTVWTWGNNRYGQLGDGTTIDRTTPIQVKGLTDVIAIAADSPSKSVFTGHTVALKSDGTVWTWGWNAGGQLGDGTTIGRTTPVQVKNLTDVVAIAAGQGHTVALKRDGTVWAWGYNGYGQLGDGTTTTRTTPVQVQNLNLN</sequence>
<evidence type="ECO:0000256" key="2">
    <source>
        <dbReference type="SAM" id="Phobius"/>
    </source>
</evidence>
<dbReference type="InterPro" id="IPR051625">
    <property type="entry name" value="Signaling_Regulatory_Domain"/>
</dbReference>
<keyword evidence="2" id="KW-1133">Transmembrane helix</keyword>
<dbReference type="Proteomes" id="UP000184088">
    <property type="component" value="Unassembled WGS sequence"/>
</dbReference>
<dbReference type="STRING" id="1121256.SAMN02746089_01889"/>
<dbReference type="PROSITE" id="PS50012">
    <property type="entry name" value="RCC1_3"/>
    <property type="match status" value="3"/>
</dbReference>
<reference evidence="3 4" key="1">
    <citation type="submission" date="2016-11" db="EMBL/GenBank/DDBJ databases">
        <authorList>
            <person name="Jaros S."/>
            <person name="Januszkiewicz K."/>
            <person name="Wedrychowicz H."/>
        </authorList>
    </citation>
    <scope>NUCLEOTIDE SEQUENCE [LARGE SCALE GENOMIC DNA]</scope>
    <source>
        <strain evidence="3 4">DSM 17918</strain>
    </source>
</reference>
<keyword evidence="4" id="KW-1185">Reference proteome</keyword>
<keyword evidence="1" id="KW-0677">Repeat</keyword>